<dbReference type="PROSITE" id="PS51257">
    <property type="entry name" value="PROKAR_LIPOPROTEIN"/>
    <property type="match status" value="1"/>
</dbReference>
<dbReference type="InterPro" id="IPR025380">
    <property type="entry name" value="DUF4369"/>
</dbReference>
<accession>A0A9E8MZE4</accession>
<evidence type="ECO:0000313" key="2">
    <source>
        <dbReference type="EMBL" id="WAC03312.1"/>
    </source>
</evidence>
<dbReference type="EMBL" id="CP113088">
    <property type="protein sequence ID" value="WAC03312.1"/>
    <property type="molecule type" value="Genomic_DNA"/>
</dbReference>
<proteinExistence type="predicted"/>
<evidence type="ECO:0000259" key="1">
    <source>
        <dbReference type="Pfam" id="PF14289"/>
    </source>
</evidence>
<dbReference type="RefSeq" id="WP_267677891.1">
    <property type="nucleotide sequence ID" value="NZ_CP113088.1"/>
</dbReference>
<keyword evidence="3" id="KW-1185">Reference proteome</keyword>
<dbReference type="Proteomes" id="UP001164705">
    <property type="component" value="Chromosome"/>
</dbReference>
<dbReference type="KEGG" id="lnu:N7U66_07080"/>
<name>A0A9E8MZE4_9FLAO</name>
<dbReference type="Pfam" id="PF14289">
    <property type="entry name" value="DUF4369"/>
    <property type="match status" value="1"/>
</dbReference>
<gene>
    <name evidence="2" type="ORF">N7U66_07080</name>
</gene>
<sequence>MQKLLVLTCLCLLFSCGNETSSDKLIVKGNIKGLKKGTVYLKKAKDSLLITVDSLKIDGQSHFELESDITERELFYLYLDKNDNDKGRISFFGNKGITEISTTLKNFVFDAKVTGSKQQAVLNEYREVLSKFNNQNLDLIQENFNASKAQDTALILKTEKAYKSLERRKYLYSVNFAINNKDNEVAPYIALTELYNANIKLLDTVNNSLTPNIKESLYGKALQRFVDRIKQEEQ</sequence>
<protein>
    <submittedName>
        <fullName evidence="2">DUF4369 domain-containing protein</fullName>
    </submittedName>
</protein>
<reference evidence="2" key="1">
    <citation type="submission" date="2022-11" db="EMBL/GenBank/DDBJ databases">
        <title>Lacinutrix neustonica HL-RS19T sp. nov., isolated from the surface microlayer sample of brackish Lake Shihwa.</title>
        <authorList>
            <person name="Choi J.Y."/>
            <person name="Hwang C.Y."/>
        </authorList>
    </citation>
    <scope>NUCLEOTIDE SEQUENCE</scope>
    <source>
        <strain evidence="2">HL-RS19</strain>
    </source>
</reference>
<organism evidence="2 3">
    <name type="scientific">Lacinutrix neustonica</name>
    <dbReference type="NCBI Taxonomy" id="2980107"/>
    <lineage>
        <taxon>Bacteria</taxon>
        <taxon>Pseudomonadati</taxon>
        <taxon>Bacteroidota</taxon>
        <taxon>Flavobacteriia</taxon>
        <taxon>Flavobacteriales</taxon>
        <taxon>Flavobacteriaceae</taxon>
        <taxon>Lacinutrix</taxon>
    </lineage>
</organism>
<evidence type="ECO:0000313" key="3">
    <source>
        <dbReference type="Proteomes" id="UP001164705"/>
    </source>
</evidence>
<dbReference type="AlphaFoldDB" id="A0A9E8MZE4"/>
<feature type="domain" description="DUF4369" evidence="1">
    <location>
        <begin position="26"/>
        <end position="121"/>
    </location>
</feature>